<evidence type="ECO:0000259" key="1">
    <source>
        <dbReference type="Pfam" id="PF00112"/>
    </source>
</evidence>
<dbReference type="GO" id="GO:0006508">
    <property type="term" value="P:proteolysis"/>
    <property type="evidence" value="ECO:0007669"/>
    <property type="project" value="InterPro"/>
</dbReference>
<dbReference type="Gene3D" id="3.90.70.10">
    <property type="entry name" value="Cysteine proteinases"/>
    <property type="match status" value="1"/>
</dbReference>
<protein>
    <recommendedName>
        <fullName evidence="1">Peptidase C1A papain C-terminal domain-containing protein</fullName>
    </recommendedName>
</protein>
<dbReference type="Proteomes" id="UP001153555">
    <property type="component" value="Unassembled WGS sequence"/>
</dbReference>
<name>A0A9N7NPA5_STRHE</name>
<dbReference type="InterPro" id="IPR038765">
    <property type="entry name" value="Papain-like_cys_pep_sf"/>
</dbReference>
<sequence length="198" mass="22847">MEIKLRQGRSGDFKGRVGSLSTSHVTDSFASVQDFNAGPQVYTPRFRQFLEENRVTYDDKYGPDLALNNERFKRFEKRRGAKVLVSESTSRYFYALIDNEWLRRRLLSSPLLSSIPVREDLYELPRDVVSSTNSPCRHDGDKLVMHLCVLTGFGVVDGQPYYEILNSWGECWSSYGFGQIPPQDIFRIIDFEVTERLA</sequence>
<feature type="domain" description="Peptidase C1A papain C-terminal" evidence="1">
    <location>
        <begin position="95"/>
        <end position="180"/>
    </location>
</feature>
<dbReference type="AlphaFoldDB" id="A0A9N7NPA5"/>
<dbReference type="EMBL" id="CACSLK010028053">
    <property type="protein sequence ID" value="CAA0834475.1"/>
    <property type="molecule type" value="Genomic_DNA"/>
</dbReference>
<keyword evidence="3" id="KW-1185">Reference proteome</keyword>
<dbReference type="GO" id="GO:0008234">
    <property type="term" value="F:cysteine-type peptidase activity"/>
    <property type="evidence" value="ECO:0007669"/>
    <property type="project" value="InterPro"/>
</dbReference>
<dbReference type="OrthoDB" id="928017at2759"/>
<proteinExistence type="predicted"/>
<dbReference type="InterPro" id="IPR000668">
    <property type="entry name" value="Peptidase_C1A_C"/>
</dbReference>
<organism evidence="2 3">
    <name type="scientific">Striga hermonthica</name>
    <name type="common">Purple witchweed</name>
    <name type="synonym">Buchnera hermonthica</name>
    <dbReference type="NCBI Taxonomy" id="68872"/>
    <lineage>
        <taxon>Eukaryota</taxon>
        <taxon>Viridiplantae</taxon>
        <taxon>Streptophyta</taxon>
        <taxon>Embryophyta</taxon>
        <taxon>Tracheophyta</taxon>
        <taxon>Spermatophyta</taxon>
        <taxon>Magnoliopsida</taxon>
        <taxon>eudicotyledons</taxon>
        <taxon>Gunneridae</taxon>
        <taxon>Pentapetalae</taxon>
        <taxon>asterids</taxon>
        <taxon>lamiids</taxon>
        <taxon>Lamiales</taxon>
        <taxon>Orobanchaceae</taxon>
        <taxon>Buchnereae</taxon>
        <taxon>Striga</taxon>
    </lineage>
</organism>
<dbReference type="Pfam" id="PF00112">
    <property type="entry name" value="Peptidase_C1"/>
    <property type="match status" value="1"/>
</dbReference>
<accession>A0A9N7NPA5</accession>
<evidence type="ECO:0000313" key="2">
    <source>
        <dbReference type="EMBL" id="CAA0834475.1"/>
    </source>
</evidence>
<evidence type="ECO:0000313" key="3">
    <source>
        <dbReference type="Proteomes" id="UP001153555"/>
    </source>
</evidence>
<reference evidence="2" key="1">
    <citation type="submission" date="2019-12" db="EMBL/GenBank/DDBJ databases">
        <authorList>
            <person name="Scholes J."/>
        </authorList>
    </citation>
    <scope>NUCLEOTIDE SEQUENCE</scope>
</reference>
<gene>
    <name evidence="2" type="ORF">SHERM_02293</name>
</gene>
<dbReference type="SUPFAM" id="SSF54001">
    <property type="entry name" value="Cysteine proteinases"/>
    <property type="match status" value="1"/>
</dbReference>
<comment type="caution">
    <text evidence="2">The sequence shown here is derived from an EMBL/GenBank/DDBJ whole genome shotgun (WGS) entry which is preliminary data.</text>
</comment>